<proteinExistence type="predicted"/>
<sequence length="337" mass="38003">MDIQTKVPEKKSNSVVMMGEEESKEGIKEESKCSDFEEEEEDKVDCEEGDDSEDEEEDNVERESKDPSHDLCRLRVEDSSCGSEISSSNVSVEPSVSSVSYGTHSSLNSEVEEEELACSNMPVPKNSYRHLNGHLRDNLRATDSDNEEFCDSIEHLAMDEEMGVTRLYSSGRTAREAKRRSLQRENKVNVDLREDSPTERCDSGWLMSGTGSRSSGLGSGTQLCTNENAAERWIMRSKAEAVAGGDVNNYIAVLLTRLQEDMANVLQRLNTLEALATSQIRSPSRVRQNYFPPRARTRPPWWPFHLSPATLAFSTVWPLIAHWLVQVYLQRKSRKTS</sequence>
<organism evidence="1 2">
    <name type="scientific">Dallia pectoralis</name>
    <name type="common">Alaska blackfish</name>
    <dbReference type="NCBI Taxonomy" id="75939"/>
    <lineage>
        <taxon>Eukaryota</taxon>
        <taxon>Metazoa</taxon>
        <taxon>Chordata</taxon>
        <taxon>Craniata</taxon>
        <taxon>Vertebrata</taxon>
        <taxon>Euteleostomi</taxon>
        <taxon>Actinopterygii</taxon>
        <taxon>Neopterygii</taxon>
        <taxon>Teleostei</taxon>
        <taxon>Protacanthopterygii</taxon>
        <taxon>Esociformes</taxon>
        <taxon>Umbridae</taxon>
        <taxon>Dallia</taxon>
    </lineage>
</organism>
<evidence type="ECO:0000313" key="1">
    <source>
        <dbReference type="EMBL" id="KAJ8011158.1"/>
    </source>
</evidence>
<keyword evidence="2" id="KW-1185">Reference proteome</keyword>
<name>A0ACC2H5B1_DALPE</name>
<reference evidence="1" key="1">
    <citation type="submission" date="2021-05" db="EMBL/GenBank/DDBJ databases">
        <authorList>
            <person name="Pan Q."/>
            <person name="Jouanno E."/>
            <person name="Zahm M."/>
            <person name="Klopp C."/>
            <person name="Cabau C."/>
            <person name="Louis A."/>
            <person name="Berthelot C."/>
            <person name="Parey E."/>
            <person name="Roest Crollius H."/>
            <person name="Montfort J."/>
            <person name="Robinson-Rechavi M."/>
            <person name="Bouchez O."/>
            <person name="Lampietro C."/>
            <person name="Lopez Roques C."/>
            <person name="Donnadieu C."/>
            <person name="Postlethwait J."/>
            <person name="Bobe J."/>
            <person name="Dillon D."/>
            <person name="Chandos A."/>
            <person name="von Hippel F."/>
            <person name="Guiguen Y."/>
        </authorList>
    </citation>
    <scope>NUCLEOTIDE SEQUENCE</scope>
    <source>
        <strain evidence="1">YG-Jan2019</strain>
    </source>
</reference>
<accession>A0ACC2H5B1</accession>
<dbReference type="Proteomes" id="UP001157502">
    <property type="component" value="Chromosome 5"/>
</dbReference>
<protein>
    <submittedName>
        <fullName evidence="1">Uncharacterized protein</fullName>
    </submittedName>
</protein>
<dbReference type="EMBL" id="CM055732">
    <property type="protein sequence ID" value="KAJ8011158.1"/>
    <property type="molecule type" value="Genomic_DNA"/>
</dbReference>
<comment type="caution">
    <text evidence="1">The sequence shown here is derived from an EMBL/GenBank/DDBJ whole genome shotgun (WGS) entry which is preliminary data.</text>
</comment>
<gene>
    <name evidence="1" type="ORF">DPEC_G00055270</name>
</gene>
<evidence type="ECO:0000313" key="2">
    <source>
        <dbReference type="Proteomes" id="UP001157502"/>
    </source>
</evidence>